<comment type="caution">
    <text evidence="2">The sequence shown here is derived from an EMBL/GenBank/DDBJ whole genome shotgun (WGS) entry which is preliminary data.</text>
</comment>
<evidence type="ECO:0000313" key="2">
    <source>
        <dbReference type="EMBL" id="MBB4678937.1"/>
    </source>
</evidence>
<protein>
    <submittedName>
        <fullName evidence="2">Uncharacterized protein</fullName>
    </submittedName>
</protein>
<name>A0A7W7FV56_9PSEU</name>
<dbReference type="EMBL" id="JACHMH010000001">
    <property type="protein sequence ID" value="MBB4678937.1"/>
    <property type="molecule type" value="Genomic_DNA"/>
</dbReference>
<feature type="signal peptide" evidence="1">
    <location>
        <begin position="1"/>
        <end position="29"/>
    </location>
</feature>
<accession>A0A7W7FV56</accession>
<keyword evidence="1" id="KW-0732">Signal</keyword>
<keyword evidence="3" id="KW-1185">Reference proteome</keyword>
<sequence>MPHRHRRTWSWIAVAGLVAVLSPALPASATSTPAPPVSCTEEERAADLARERDRVLPALERVRTVRNWAQLGLLAASGWGALGHGFVSFDGAGVAIARTDSPLSGSHVVIPLPVGEKPLLPLNMPDLVFYAPNPESGTVTHPHSPDFPYTLVGWGYWDGYNLERHPTGRGPVCLTRRDWHVHERGIHDFATFGFVPVPPRESFQGESSGADPVPPLALLRDPGIVHKRAWNTHLWLTPDASTVTPAFANPYQRIRGQDLRYGQWFFQPPSR</sequence>
<dbReference type="AlphaFoldDB" id="A0A7W7FV56"/>
<feature type="chain" id="PRO_5031372444" evidence="1">
    <location>
        <begin position="30"/>
        <end position="271"/>
    </location>
</feature>
<dbReference type="RefSeq" id="WP_185004741.1">
    <property type="nucleotide sequence ID" value="NZ_BAAAUI010000069.1"/>
</dbReference>
<dbReference type="Proteomes" id="UP000533598">
    <property type="component" value="Unassembled WGS sequence"/>
</dbReference>
<organism evidence="2 3">
    <name type="scientific">Crossiella cryophila</name>
    <dbReference type="NCBI Taxonomy" id="43355"/>
    <lineage>
        <taxon>Bacteria</taxon>
        <taxon>Bacillati</taxon>
        <taxon>Actinomycetota</taxon>
        <taxon>Actinomycetes</taxon>
        <taxon>Pseudonocardiales</taxon>
        <taxon>Pseudonocardiaceae</taxon>
        <taxon>Crossiella</taxon>
    </lineage>
</organism>
<evidence type="ECO:0000313" key="3">
    <source>
        <dbReference type="Proteomes" id="UP000533598"/>
    </source>
</evidence>
<gene>
    <name evidence="2" type="ORF">HNR67_005055</name>
</gene>
<reference evidence="2 3" key="1">
    <citation type="submission" date="2020-08" db="EMBL/GenBank/DDBJ databases">
        <title>Sequencing the genomes of 1000 actinobacteria strains.</title>
        <authorList>
            <person name="Klenk H.-P."/>
        </authorList>
    </citation>
    <scope>NUCLEOTIDE SEQUENCE [LARGE SCALE GENOMIC DNA]</scope>
    <source>
        <strain evidence="2 3">DSM 44230</strain>
    </source>
</reference>
<evidence type="ECO:0000256" key="1">
    <source>
        <dbReference type="SAM" id="SignalP"/>
    </source>
</evidence>
<proteinExistence type="predicted"/>